<evidence type="ECO:0000259" key="2">
    <source>
        <dbReference type="PROSITE" id="PS51205"/>
    </source>
</evidence>
<dbReference type="EMBL" id="AP011949">
    <property type="protein sequence ID" value="BAM41670.1"/>
    <property type="molecule type" value="Genomic_DNA"/>
</dbReference>
<dbReference type="InterPro" id="IPR003123">
    <property type="entry name" value="VPS9"/>
</dbReference>
<evidence type="ECO:0000256" key="1">
    <source>
        <dbReference type="SAM" id="Phobius"/>
    </source>
</evidence>
<protein>
    <recommendedName>
        <fullName evidence="2">VPS9 domain-containing protein</fullName>
    </recommendedName>
</protein>
<evidence type="ECO:0000313" key="3">
    <source>
        <dbReference type="EMBL" id="BAM41670.1"/>
    </source>
</evidence>
<organism evidence="3 4">
    <name type="scientific">Theileria orientalis strain Shintoku</name>
    <dbReference type="NCBI Taxonomy" id="869250"/>
    <lineage>
        <taxon>Eukaryota</taxon>
        <taxon>Sar</taxon>
        <taxon>Alveolata</taxon>
        <taxon>Apicomplexa</taxon>
        <taxon>Aconoidasida</taxon>
        <taxon>Piroplasmida</taxon>
        <taxon>Theileriidae</taxon>
        <taxon>Theileria</taxon>
    </lineage>
</organism>
<dbReference type="GeneID" id="20716155"/>
<dbReference type="Proteomes" id="UP000003786">
    <property type="component" value="Chromosome 4"/>
</dbReference>
<dbReference type="PROSITE" id="PS51205">
    <property type="entry name" value="VPS9"/>
    <property type="match status" value="1"/>
</dbReference>
<gene>
    <name evidence="3" type="ORF">TOT_040000051</name>
</gene>
<dbReference type="VEuPathDB" id="PiroplasmaDB:TOT_040000051"/>
<reference evidence="3 4" key="1">
    <citation type="journal article" date="2012" name="MBio">
        <title>Comparative genome analysis of three eukaryotic parasites with differing abilities to transform leukocytes reveals key mediators of Theileria-induced leukocyte transformation.</title>
        <authorList>
            <person name="Hayashida K."/>
            <person name="Hara Y."/>
            <person name="Abe T."/>
            <person name="Yamasaki C."/>
            <person name="Toyoda A."/>
            <person name="Kosuge T."/>
            <person name="Suzuki Y."/>
            <person name="Sato Y."/>
            <person name="Kawashima S."/>
            <person name="Katayama T."/>
            <person name="Wakaguri H."/>
            <person name="Inoue N."/>
            <person name="Homma K."/>
            <person name="Tada-Umezaki M."/>
            <person name="Yagi Y."/>
            <person name="Fujii Y."/>
            <person name="Habara T."/>
            <person name="Kanehisa M."/>
            <person name="Watanabe H."/>
            <person name="Ito K."/>
            <person name="Gojobori T."/>
            <person name="Sugawara H."/>
            <person name="Imanishi T."/>
            <person name="Weir W."/>
            <person name="Gardner M."/>
            <person name="Pain A."/>
            <person name="Shiels B."/>
            <person name="Hattori M."/>
            <person name="Nene V."/>
            <person name="Sugimoto C."/>
        </authorList>
    </citation>
    <scope>NUCLEOTIDE SEQUENCE [LARGE SCALE GENOMIC DNA]</scope>
    <source>
        <strain evidence="3 4">Shintoku</strain>
    </source>
</reference>
<sequence>MWFFERSKDDLISFLVHFLLVVSYLYYFKAVISFLSTLFTMMSVLRMDNKLGYIVRSLSSVLNIIHL</sequence>
<keyword evidence="1" id="KW-0472">Membrane</keyword>
<keyword evidence="4" id="KW-1185">Reference proteome</keyword>
<keyword evidence="1" id="KW-0812">Transmembrane</keyword>
<proteinExistence type="predicted"/>
<feature type="domain" description="VPS9" evidence="2">
    <location>
        <begin position="1"/>
        <end position="67"/>
    </location>
</feature>
<keyword evidence="1" id="KW-1133">Transmembrane helix</keyword>
<accession>J4D9Y3</accession>
<name>J4D9Y3_THEOR</name>
<dbReference type="RefSeq" id="XP_009691971.1">
    <property type="nucleotide sequence ID" value="XM_009693676.1"/>
</dbReference>
<feature type="transmembrane region" description="Helical" evidence="1">
    <location>
        <begin position="12"/>
        <end position="40"/>
    </location>
</feature>
<evidence type="ECO:0000313" key="4">
    <source>
        <dbReference type="Proteomes" id="UP000003786"/>
    </source>
</evidence>
<dbReference type="KEGG" id="tot:TOT_040000051"/>
<dbReference type="AlphaFoldDB" id="J4D9Y3"/>